<proteinExistence type="inferred from homology"/>
<keyword evidence="3" id="KW-0805">Transcription regulation</keyword>
<keyword evidence="5" id="KW-0804">Transcription</keyword>
<keyword evidence="7" id="KW-0472">Membrane</keyword>
<feature type="domain" description="Transcription factor AP-2 C-terminal" evidence="8">
    <location>
        <begin position="120"/>
        <end position="310"/>
    </location>
</feature>
<dbReference type="PANTHER" id="PTHR10812:SF17">
    <property type="entry name" value="TRANSCRIPTION FACTOR AP-2, ISOFORM D"/>
    <property type="match status" value="1"/>
</dbReference>
<evidence type="ECO:0000313" key="10">
    <source>
        <dbReference type="Proteomes" id="UP000276776"/>
    </source>
</evidence>
<dbReference type="WBParaSite" id="TCLT_0000711201-mRNA-1">
    <property type="protein sequence ID" value="TCLT_0000711201-mRNA-1"/>
    <property type="gene ID" value="TCLT_0000711201"/>
</dbReference>
<evidence type="ECO:0000256" key="7">
    <source>
        <dbReference type="SAM" id="Phobius"/>
    </source>
</evidence>
<dbReference type="PANTHER" id="PTHR10812">
    <property type="entry name" value="TRANSCRIPTION FACTOR AP-2"/>
    <property type="match status" value="1"/>
</dbReference>
<evidence type="ECO:0000256" key="1">
    <source>
        <dbReference type="ARBA" id="ARBA00004123"/>
    </source>
</evidence>
<dbReference type="InterPro" id="IPR004979">
    <property type="entry name" value="TF_AP2"/>
</dbReference>
<sequence>MLSSSNKRIKKRALVEQEVAVGTHINRIGALLLEKRSLETKCSIDCNFVCSDNNLIIASKRRKTQNDMRRNESRFIAIDGTVSFDNDEVWHIGIQSNMKPYAGSLHSLNVICPSTSAYTFCSVPGRLSLLCASSKYKVSVAELARRLSPPESLNSSLLGGLLRRAKSKNGGQTLREQLEAIGLKLPAGRKKSGNITLLTSLVEGEAEHLAKDFANACLTEFPAKLIAQLEMKKCDTMSNVELEKEKERFQTAKQLLLGFMDILRQDTTLLLANNGSKIQISMERFSLITHTFGTPAILAGLSTFLVYIQESLNILSHRSEVTAF</sequence>
<evidence type="ECO:0000256" key="5">
    <source>
        <dbReference type="ARBA" id="ARBA00023163"/>
    </source>
</evidence>
<reference evidence="9 10" key="2">
    <citation type="submission" date="2018-11" db="EMBL/GenBank/DDBJ databases">
        <authorList>
            <consortium name="Pathogen Informatics"/>
        </authorList>
    </citation>
    <scope>NUCLEOTIDE SEQUENCE [LARGE SCALE GENOMIC DNA]</scope>
</reference>
<evidence type="ECO:0000259" key="8">
    <source>
        <dbReference type="Pfam" id="PF03299"/>
    </source>
</evidence>
<dbReference type="GO" id="GO:0005634">
    <property type="term" value="C:nucleus"/>
    <property type="evidence" value="ECO:0007669"/>
    <property type="project" value="UniProtKB-SubCell"/>
</dbReference>
<keyword evidence="10" id="KW-1185">Reference proteome</keyword>
<comment type="subcellular location">
    <subcellularLocation>
        <location evidence="1">Nucleus</location>
    </subcellularLocation>
</comment>
<dbReference type="GO" id="GO:0000977">
    <property type="term" value="F:RNA polymerase II transcription regulatory region sequence-specific DNA binding"/>
    <property type="evidence" value="ECO:0007669"/>
    <property type="project" value="TreeGrafter"/>
</dbReference>
<protein>
    <submittedName>
        <fullName evidence="11">TF_AP-2 domain-containing protein</fullName>
    </submittedName>
</protein>
<name>A0A0N5D2J8_THECL</name>
<reference evidence="11" key="1">
    <citation type="submission" date="2017-02" db="UniProtKB">
        <authorList>
            <consortium name="WormBaseParasite"/>
        </authorList>
    </citation>
    <scope>IDENTIFICATION</scope>
</reference>
<comment type="similarity">
    <text evidence="2">Belongs to the AP-2 family.</text>
</comment>
<dbReference type="GO" id="GO:0000981">
    <property type="term" value="F:DNA-binding transcription factor activity, RNA polymerase II-specific"/>
    <property type="evidence" value="ECO:0007669"/>
    <property type="project" value="TreeGrafter"/>
</dbReference>
<keyword evidence="6" id="KW-0539">Nucleus</keyword>
<keyword evidence="4" id="KW-0238">DNA-binding</keyword>
<accession>A0A0N5D2J8</accession>
<evidence type="ECO:0000256" key="2">
    <source>
        <dbReference type="ARBA" id="ARBA00007770"/>
    </source>
</evidence>
<dbReference type="InterPro" id="IPR013854">
    <property type="entry name" value="TF_AP2_C"/>
</dbReference>
<dbReference type="STRING" id="103827.A0A0N5D2J8"/>
<dbReference type="OrthoDB" id="6252992at2759"/>
<evidence type="ECO:0000313" key="11">
    <source>
        <dbReference type="WBParaSite" id="TCLT_0000711201-mRNA-1"/>
    </source>
</evidence>
<evidence type="ECO:0000256" key="3">
    <source>
        <dbReference type="ARBA" id="ARBA00023015"/>
    </source>
</evidence>
<dbReference type="AlphaFoldDB" id="A0A0N5D2J8"/>
<evidence type="ECO:0000313" key="9">
    <source>
        <dbReference type="EMBL" id="VDN04525.1"/>
    </source>
</evidence>
<keyword evidence="7" id="KW-1133">Transmembrane helix</keyword>
<evidence type="ECO:0000256" key="6">
    <source>
        <dbReference type="ARBA" id="ARBA00023242"/>
    </source>
</evidence>
<dbReference type="Pfam" id="PF03299">
    <property type="entry name" value="TF_AP-2"/>
    <property type="match status" value="1"/>
</dbReference>
<dbReference type="Proteomes" id="UP000276776">
    <property type="component" value="Unassembled WGS sequence"/>
</dbReference>
<dbReference type="EMBL" id="UYYF01004474">
    <property type="protein sequence ID" value="VDN04525.1"/>
    <property type="molecule type" value="Genomic_DNA"/>
</dbReference>
<gene>
    <name evidence="9" type="ORF">TCLT_LOCUS7101</name>
</gene>
<keyword evidence="7" id="KW-0812">Transmembrane</keyword>
<feature type="transmembrane region" description="Helical" evidence="7">
    <location>
        <begin position="287"/>
        <end position="308"/>
    </location>
</feature>
<dbReference type="GO" id="GO:0042127">
    <property type="term" value="P:regulation of cell population proliferation"/>
    <property type="evidence" value="ECO:0007669"/>
    <property type="project" value="TreeGrafter"/>
</dbReference>
<dbReference type="PRINTS" id="PR01748">
    <property type="entry name" value="AP2TNSCPFCT"/>
</dbReference>
<organism evidence="11">
    <name type="scientific">Thelazia callipaeda</name>
    <name type="common">Oriental eyeworm</name>
    <name type="synonym">Parasitic nematode</name>
    <dbReference type="NCBI Taxonomy" id="103827"/>
    <lineage>
        <taxon>Eukaryota</taxon>
        <taxon>Metazoa</taxon>
        <taxon>Ecdysozoa</taxon>
        <taxon>Nematoda</taxon>
        <taxon>Chromadorea</taxon>
        <taxon>Rhabditida</taxon>
        <taxon>Spirurina</taxon>
        <taxon>Spiruromorpha</taxon>
        <taxon>Thelazioidea</taxon>
        <taxon>Thelaziidae</taxon>
        <taxon>Thelazia</taxon>
    </lineage>
</organism>
<evidence type="ECO:0000256" key="4">
    <source>
        <dbReference type="ARBA" id="ARBA00023125"/>
    </source>
</evidence>